<keyword evidence="4" id="KW-1185">Reference proteome</keyword>
<dbReference type="NCBIfam" id="TIGR03980">
    <property type="entry name" value="prismane_assoc"/>
    <property type="match status" value="1"/>
</dbReference>
<evidence type="ECO:0000313" key="2">
    <source>
        <dbReference type="EMBL" id="MVB09438.1"/>
    </source>
</evidence>
<accession>A0A6N8HUX1</accession>
<evidence type="ECO:0000313" key="3">
    <source>
        <dbReference type="EMBL" id="QNK41491.1"/>
    </source>
</evidence>
<dbReference type="InterPro" id="IPR023883">
    <property type="entry name" value="CHP03980_redox-disulphide"/>
</dbReference>
<accession>A0A7G8TD00</accession>
<evidence type="ECO:0000313" key="4">
    <source>
        <dbReference type="Proteomes" id="UP000469440"/>
    </source>
</evidence>
<dbReference type="SUPFAM" id="SSF140683">
    <property type="entry name" value="SP0561-like"/>
    <property type="match status" value="1"/>
</dbReference>
<dbReference type="Gene3D" id="1.10.3910.10">
    <property type="entry name" value="SP0561-like"/>
    <property type="match status" value="1"/>
</dbReference>
<evidence type="ECO:0000259" key="1">
    <source>
        <dbReference type="Pfam" id="PF08984"/>
    </source>
</evidence>
<dbReference type="KEGG" id="cfem:HCR03_04265"/>
<dbReference type="Proteomes" id="UP000469440">
    <property type="component" value="Unassembled WGS sequence"/>
</dbReference>
<proteinExistence type="predicted"/>
<dbReference type="OrthoDB" id="15017at2"/>
<organism evidence="2 4">
    <name type="scientific">Caproicibacter fermentans</name>
    <dbReference type="NCBI Taxonomy" id="2576756"/>
    <lineage>
        <taxon>Bacteria</taxon>
        <taxon>Bacillati</taxon>
        <taxon>Bacillota</taxon>
        <taxon>Clostridia</taxon>
        <taxon>Eubacteriales</taxon>
        <taxon>Acutalibacteraceae</taxon>
        <taxon>Caproicibacter</taxon>
    </lineage>
</organism>
<dbReference type="AlphaFoldDB" id="A0A6N8HUX1"/>
<protein>
    <submittedName>
        <fullName evidence="3">DUF1858 domain-containing protein</fullName>
    </submittedName>
</protein>
<dbReference type="EMBL" id="VWXL01000003">
    <property type="protein sequence ID" value="MVB09438.1"/>
    <property type="molecule type" value="Genomic_DNA"/>
</dbReference>
<dbReference type="Proteomes" id="UP000515909">
    <property type="component" value="Chromosome"/>
</dbReference>
<dbReference type="InterPro" id="IPR015077">
    <property type="entry name" value="DUF1858"/>
</dbReference>
<dbReference type="InterPro" id="IPR038062">
    <property type="entry name" value="ScdA-like_N_sf"/>
</dbReference>
<feature type="domain" description="DUF1858" evidence="1">
    <location>
        <begin position="4"/>
        <end position="57"/>
    </location>
</feature>
<dbReference type="PANTHER" id="PTHR39341">
    <property type="entry name" value="BSL7085 PROTEIN"/>
    <property type="match status" value="1"/>
</dbReference>
<name>A0A6N8HUX1_9FIRM</name>
<gene>
    <name evidence="2" type="ORF">CAFE_00940</name>
    <name evidence="3" type="ORF">HCR03_04265</name>
</gene>
<dbReference type="RefSeq" id="WP_066643382.1">
    <property type="nucleotide sequence ID" value="NZ_CP060286.1"/>
</dbReference>
<dbReference type="Pfam" id="PF08984">
    <property type="entry name" value="DUF1858"/>
    <property type="match status" value="1"/>
</dbReference>
<dbReference type="PANTHER" id="PTHR39341:SF1">
    <property type="entry name" value="DUF1858 DOMAIN-CONTAINING PROTEIN"/>
    <property type="match status" value="1"/>
</dbReference>
<sequence>MTSITKQSLIGEILDLDESTVPFFMEMGMHCLGCPASRGESLEEACVVHGVDVEEMVQKLNEHLAARQ</sequence>
<reference evidence="2 4" key="1">
    <citation type="submission" date="2019-09" db="EMBL/GenBank/DDBJ databases">
        <title>Genome sequence of Clostridium sp. EA1.</title>
        <authorList>
            <person name="Poehlein A."/>
            <person name="Bengelsdorf F.R."/>
            <person name="Daniel R."/>
        </authorList>
    </citation>
    <scope>NUCLEOTIDE SEQUENCE [LARGE SCALE GENOMIC DNA]</scope>
    <source>
        <strain evidence="2 4">EA1</strain>
    </source>
</reference>
<evidence type="ECO:0000313" key="5">
    <source>
        <dbReference type="Proteomes" id="UP000515909"/>
    </source>
</evidence>
<reference evidence="3 5" key="2">
    <citation type="submission" date="2020-08" db="EMBL/GenBank/DDBJ databases">
        <title>The isolate Caproiciproducens sp. 7D4C2 produces n-caproate at mildly acidic conditions from hexoses: genome and rBOX comparison with related strains and chain-elongating bacteria.</title>
        <authorList>
            <person name="Esquivel-Elizondo S."/>
            <person name="Bagci C."/>
            <person name="Temovska M."/>
            <person name="Jeon B.S."/>
            <person name="Bessarab I."/>
            <person name="Williams R.B.H."/>
            <person name="Huson D.H."/>
            <person name="Angenent L.T."/>
        </authorList>
    </citation>
    <scope>NUCLEOTIDE SEQUENCE [LARGE SCALE GENOMIC DNA]</scope>
    <source>
        <strain evidence="3 5">7D4C2</strain>
    </source>
</reference>
<dbReference type="EMBL" id="CP060286">
    <property type="protein sequence ID" value="QNK41491.1"/>
    <property type="molecule type" value="Genomic_DNA"/>
</dbReference>